<reference evidence="1 2" key="3">
    <citation type="journal article" date="2014" name="J. Ind. Microbiol. Biotechnol.">
        <title>Genome mining of the Streptomyces avermitilis genome and development of genome-minimized hosts for heterologous expression of biosynthetic gene clusters.</title>
        <authorList>
            <person name="Ikeda H."/>
            <person name="Shin-ya K."/>
            <person name="Omura S."/>
        </authorList>
    </citation>
    <scope>NUCLEOTIDE SEQUENCE [LARGE SCALE GENOMIC DNA]</scope>
    <source>
        <strain evidence="2">ATCC 31267 / DSM 46492 / JCM 5070 / NBRC 14893 / NCIMB 12804 / NRRL 8165 / MA-4680</strain>
    </source>
</reference>
<protein>
    <submittedName>
        <fullName evidence="1">Uncharacterized protein</fullName>
    </submittedName>
</protein>
<keyword evidence="2" id="KW-1185">Reference proteome</keyword>
<name>Q82KG2_STRAW</name>
<dbReference type="KEGG" id="sma:SAVERM_2441"/>
<dbReference type="AlphaFoldDB" id="Q82KG2"/>
<organism evidence="1 2">
    <name type="scientific">Streptomyces avermitilis (strain ATCC 31267 / DSM 46492 / JCM 5070 / NBRC 14893 / NCIMB 12804 / NRRL 8165 / MA-4680)</name>
    <dbReference type="NCBI Taxonomy" id="227882"/>
    <lineage>
        <taxon>Bacteria</taxon>
        <taxon>Bacillati</taxon>
        <taxon>Actinomycetota</taxon>
        <taxon>Actinomycetes</taxon>
        <taxon>Kitasatosporales</taxon>
        <taxon>Streptomycetaceae</taxon>
        <taxon>Streptomyces</taxon>
    </lineage>
</organism>
<dbReference type="EMBL" id="BA000030">
    <property type="protein sequence ID" value="BAC70152.1"/>
    <property type="molecule type" value="Genomic_DNA"/>
</dbReference>
<dbReference type="HOGENOM" id="CLU_2883808_0_0_11"/>
<proteinExistence type="predicted"/>
<evidence type="ECO:0000313" key="1">
    <source>
        <dbReference type="EMBL" id="BAC70152.1"/>
    </source>
</evidence>
<evidence type="ECO:0000313" key="2">
    <source>
        <dbReference type="Proteomes" id="UP000000428"/>
    </source>
</evidence>
<dbReference type="Proteomes" id="UP000000428">
    <property type="component" value="Chromosome"/>
</dbReference>
<accession>Q82KG2</accession>
<reference evidence="1 2" key="1">
    <citation type="journal article" date="2001" name="Proc. Natl. Acad. Sci. U.S.A.">
        <title>Genome sequence of an industrial microorganism Streptomyces avermitilis: deducing the ability of producing secondary metabolites.</title>
        <authorList>
            <person name="Omura S."/>
            <person name="Ikeda H."/>
            <person name="Ishikawa J."/>
            <person name="Hanamoto A."/>
            <person name="Takahashi C."/>
            <person name="Shinose M."/>
            <person name="Takahashi Y."/>
            <person name="Horikawa H."/>
            <person name="Nakazawa H."/>
            <person name="Osonoe T."/>
            <person name="Kikuchi H."/>
            <person name="Shiba T."/>
            <person name="Sakaki Y."/>
            <person name="Hattori M."/>
        </authorList>
    </citation>
    <scope>NUCLEOTIDE SEQUENCE [LARGE SCALE GENOMIC DNA]</scope>
    <source>
        <strain evidence="2">ATCC 31267 / DSM 46492 / JCM 5070 / NBRC 14893 / NCIMB 12804 / NRRL 8165 / MA-4680</strain>
    </source>
</reference>
<reference evidence="1 2" key="2">
    <citation type="journal article" date="2003" name="Nat. Biotechnol.">
        <title>Complete genome sequence and comparative analysis of the industrial microorganism Streptomyces avermitilis.</title>
        <authorList>
            <person name="Ikeda H."/>
            <person name="Ishikawa J."/>
            <person name="Hanamoto A."/>
            <person name="Shinose M."/>
            <person name="Kikuchi H."/>
            <person name="Shiba T."/>
            <person name="Sakaki Y."/>
            <person name="Hattori M."/>
            <person name="Omura S."/>
        </authorList>
    </citation>
    <scope>NUCLEOTIDE SEQUENCE [LARGE SCALE GENOMIC DNA]</scope>
    <source>
        <strain evidence="2">ATCC 31267 / DSM 46492 / JCM 5070 / NBRC 14893 / NCIMB 12804 / NRRL 8165 / MA-4680</strain>
    </source>
</reference>
<gene>
    <name evidence="1" type="ORF">SAVERM_2441</name>
</gene>
<sequence>MVSRRSRWVAPPSLTAPAQVSRAICAGRRRCPSGFSTRGWRTVSLRDPPTIHPGSDLLTCRFP</sequence>